<dbReference type="RefSeq" id="WP_012382916.1">
    <property type="nucleotide sequence ID" value="NC_010580.1"/>
</dbReference>
<dbReference type="KEGG" id="bid:Bind_3753"/>
<dbReference type="Proteomes" id="UP000001695">
    <property type="component" value="Plasmid pBIND01"/>
</dbReference>
<keyword evidence="3" id="KW-1185">Reference proteome</keyword>
<reference evidence="2 3" key="1">
    <citation type="submission" date="2008-03" db="EMBL/GenBank/DDBJ databases">
        <title>Complete sequence of plasmid1 of Beijerinckia indica subsp. indica ATCC 9039.</title>
        <authorList>
            <consortium name="US DOE Joint Genome Institute"/>
            <person name="Copeland A."/>
            <person name="Lucas S."/>
            <person name="Lapidus A."/>
            <person name="Glavina del Rio T."/>
            <person name="Dalin E."/>
            <person name="Tice H."/>
            <person name="Bruce D."/>
            <person name="Goodwin L."/>
            <person name="Pitluck S."/>
            <person name="LaButti K."/>
            <person name="Schmutz J."/>
            <person name="Larimer F."/>
            <person name="Land M."/>
            <person name="Hauser L."/>
            <person name="Kyrpides N."/>
            <person name="Mikhailova N."/>
            <person name="Dunfield P.F."/>
            <person name="Dedysh S.N."/>
            <person name="Liesack W."/>
            <person name="Saw J.H."/>
            <person name="Alam M."/>
            <person name="Chen Y."/>
            <person name="Murrell J.C."/>
            <person name="Richardson P."/>
        </authorList>
    </citation>
    <scope>NUCLEOTIDE SEQUENCE [LARGE SCALE GENOMIC DNA]</scope>
    <source>
        <strain evidence="3">ATCC 9039 / DSM 1715 / NCIMB 8712</strain>
        <plasmid evidence="2 3">pBIND01</plasmid>
    </source>
</reference>
<evidence type="ECO:0000256" key="1">
    <source>
        <dbReference type="SAM" id="Coils"/>
    </source>
</evidence>
<name>B2ILA3_BEII9</name>
<accession>B2ILA3</accession>
<evidence type="ECO:0000313" key="3">
    <source>
        <dbReference type="Proteomes" id="UP000001695"/>
    </source>
</evidence>
<dbReference type="AlphaFoldDB" id="B2ILA3"/>
<protein>
    <submittedName>
        <fullName evidence="2">Uncharacterized protein</fullName>
    </submittedName>
</protein>
<organism evidence="2 3">
    <name type="scientific">Beijerinckia indica subsp. indica (strain ATCC 9039 / DSM 1715 / NCIMB 8712)</name>
    <dbReference type="NCBI Taxonomy" id="395963"/>
    <lineage>
        <taxon>Bacteria</taxon>
        <taxon>Pseudomonadati</taxon>
        <taxon>Pseudomonadota</taxon>
        <taxon>Alphaproteobacteria</taxon>
        <taxon>Hyphomicrobiales</taxon>
        <taxon>Beijerinckiaceae</taxon>
        <taxon>Beijerinckia</taxon>
    </lineage>
</organism>
<dbReference type="HOGENOM" id="CLU_1132430_0_0_5"/>
<sequence length="236" mass="26948">MTAPRTRTKSALKEFLADEEDVPVFDQRATEFASHIVVDGSLLDSIREIFAGTPVATDDVRLQQILDVRAEVQKNWSDARDSFLSIGRALLSLESILSKLEYQKLRYGTDRIFPFSDATATQFRQIARAVDSGRIPYDRCPGSYGTAYQITLLDDYQLKVANERDLIRPNVTRREISLLRQEIKYQAATPGRIDRSVLQEERNNLRKKQQRLQIELEQVATRLSELESLLGDITAE</sequence>
<feature type="coiled-coil region" evidence="1">
    <location>
        <begin position="195"/>
        <end position="236"/>
    </location>
</feature>
<dbReference type="OrthoDB" id="7266764at2"/>
<proteinExistence type="predicted"/>
<dbReference type="EMBL" id="CP001017">
    <property type="protein sequence ID" value="ACB97303.1"/>
    <property type="molecule type" value="Genomic_DNA"/>
</dbReference>
<gene>
    <name evidence="2" type="ordered locus">Bind_3753</name>
</gene>
<evidence type="ECO:0000313" key="2">
    <source>
        <dbReference type="EMBL" id="ACB97303.1"/>
    </source>
</evidence>
<keyword evidence="1" id="KW-0175">Coiled coil</keyword>
<geneLocation type="plasmid" evidence="2 3">
    <name>pBIND01</name>
</geneLocation>
<keyword evidence="2" id="KW-0614">Plasmid</keyword>